<dbReference type="InterPro" id="IPR036291">
    <property type="entry name" value="NAD(P)-bd_dom_sf"/>
</dbReference>
<dbReference type="RefSeq" id="WP_278335293.1">
    <property type="nucleotide sequence ID" value="NZ_MZGV01000001.1"/>
</dbReference>
<dbReference type="AlphaFoldDB" id="A0A1V4IYV3"/>
<evidence type="ECO:0000313" key="2">
    <source>
        <dbReference type="Proteomes" id="UP000190080"/>
    </source>
</evidence>
<gene>
    <name evidence="1" type="ORF">CLORY_02380</name>
</gene>
<comment type="caution">
    <text evidence="1">The sequence shown here is derived from an EMBL/GenBank/DDBJ whole genome shotgun (WGS) entry which is preliminary data.</text>
</comment>
<keyword evidence="2" id="KW-1185">Reference proteome</keyword>
<evidence type="ECO:0000313" key="1">
    <source>
        <dbReference type="EMBL" id="OPJ65238.1"/>
    </source>
</evidence>
<proteinExistence type="predicted"/>
<accession>A0A1V4IYV3</accession>
<reference evidence="1 2" key="1">
    <citation type="submission" date="2017-03" db="EMBL/GenBank/DDBJ databases">
        <title>Genome sequence of Clostridium oryzae DSM 28571.</title>
        <authorList>
            <person name="Poehlein A."/>
            <person name="Daniel R."/>
        </authorList>
    </citation>
    <scope>NUCLEOTIDE SEQUENCE [LARGE SCALE GENOMIC DNA]</scope>
    <source>
        <strain evidence="1 2">DSM 28571</strain>
    </source>
</reference>
<dbReference type="STRING" id="1450648.CLORY_02380"/>
<dbReference type="Gene3D" id="3.40.50.720">
    <property type="entry name" value="NAD(P)-binding Rossmann-like Domain"/>
    <property type="match status" value="1"/>
</dbReference>
<dbReference type="Proteomes" id="UP000190080">
    <property type="component" value="Unassembled WGS sequence"/>
</dbReference>
<name>A0A1V4IYV3_9CLOT</name>
<dbReference type="SUPFAM" id="SSF51735">
    <property type="entry name" value="NAD(P)-binding Rossmann-fold domains"/>
    <property type="match status" value="1"/>
</dbReference>
<organism evidence="1 2">
    <name type="scientific">Clostridium oryzae</name>
    <dbReference type="NCBI Taxonomy" id="1450648"/>
    <lineage>
        <taxon>Bacteria</taxon>
        <taxon>Bacillati</taxon>
        <taxon>Bacillota</taxon>
        <taxon>Clostridia</taxon>
        <taxon>Eubacteriales</taxon>
        <taxon>Clostridiaceae</taxon>
        <taxon>Clostridium</taxon>
    </lineage>
</organism>
<dbReference type="EMBL" id="MZGV01000001">
    <property type="protein sequence ID" value="OPJ65238.1"/>
    <property type="molecule type" value="Genomic_DNA"/>
</dbReference>
<protein>
    <submittedName>
        <fullName evidence="1">Uncharacterized protein</fullName>
    </submittedName>
</protein>
<sequence>MNKKIAIITGATGGIGKEFTRLLMEETVDAICAVAKNQGNIYE</sequence>